<evidence type="ECO:0000313" key="1">
    <source>
        <dbReference type="EMBL" id="MDX8044979.1"/>
    </source>
</evidence>
<organism evidence="1 2">
    <name type="scientific">Gracilibacillus pellucidus</name>
    <dbReference type="NCBI Taxonomy" id="3095368"/>
    <lineage>
        <taxon>Bacteria</taxon>
        <taxon>Bacillati</taxon>
        <taxon>Bacillota</taxon>
        <taxon>Bacilli</taxon>
        <taxon>Bacillales</taxon>
        <taxon>Bacillaceae</taxon>
        <taxon>Gracilibacillus</taxon>
    </lineage>
</organism>
<protein>
    <submittedName>
        <fullName evidence="1">YxeA family protein</fullName>
    </submittedName>
</protein>
<gene>
    <name evidence="1" type="ORF">SH601_03185</name>
</gene>
<accession>A0ACC6M204</accession>
<reference evidence="1" key="1">
    <citation type="submission" date="2023-11" db="EMBL/GenBank/DDBJ databases">
        <title>Gracilibacillus pellucida a moderately halophilic bacterium isolated from saline soil in Xinjiang province.</title>
        <authorList>
            <person name="Zhang Z."/>
            <person name="Tan F."/>
            <person name="Wang Y."/>
            <person name="Xia M."/>
        </authorList>
    </citation>
    <scope>NUCLEOTIDE SEQUENCE</scope>
    <source>
        <strain evidence="1">S3-1-1</strain>
    </source>
</reference>
<evidence type="ECO:0000313" key="2">
    <source>
        <dbReference type="Proteomes" id="UP001277972"/>
    </source>
</evidence>
<keyword evidence="2" id="KW-1185">Reference proteome</keyword>
<dbReference type="EMBL" id="JAWZSR010000001">
    <property type="protein sequence ID" value="MDX8044979.1"/>
    <property type="molecule type" value="Genomic_DNA"/>
</dbReference>
<name>A0ACC6M204_9BACI</name>
<proteinExistence type="predicted"/>
<sequence length="119" mass="13319">MKKTVITIGIIVVLLLGGLLFLQNVNINRLGTDSYYTQVIGDGEPIESQTSSGEIYTDYQYSLSGYNTDGNEITLDFKATKQLRQGAFLQVFVKDDKVVTSYEEVTTDEIPEKVLEQLQ</sequence>
<dbReference type="Proteomes" id="UP001277972">
    <property type="component" value="Unassembled WGS sequence"/>
</dbReference>
<comment type="caution">
    <text evidence="1">The sequence shown here is derived from an EMBL/GenBank/DDBJ whole genome shotgun (WGS) entry which is preliminary data.</text>
</comment>